<dbReference type="Proteomes" id="UP000524246">
    <property type="component" value="Unassembled WGS sequence"/>
</dbReference>
<evidence type="ECO:0000256" key="1">
    <source>
        <dbReference type="ARBA" id="ARBA00004141"/>
    </source>
</evidence>
<feature type="transmembrane region" description="Helical" evidence="5">
    <location>
        <begin position="12"/>
        <end position="43"/>
    </location>
</feature>
<feature type="domain" description="NfeD-like C-terminal" evidence="6">
    <location>
        <begin position="85"/>
        <end position="142"/>
    </location>
</feature>
<evidence type="ECO:0000256" key="4">
    <source>
        <dbReference type="ARBA" id="ARBA00023136"/>
    </source>
</evidence>
<keyword evidence="4 5" id="KW-0472">Membrane</keyword>
<keyword evidence="3 5" id="KW-1133">Transmembrane helix</keyword>
<dbReference type="InterPro" id="IPR012340">
    <property type="entry name" value="NA-bd_OB-fold"/>
</dbReference>
<dbReference type="EMBL" id="JAAZON010000202">
    <property type="protein sequence ID" value="NMC62465.1"/>
    <property type="molecule type" value="Genomic_DNA"/>
</dbReference>
<proteinExistence type="predicted"/>
<evidence type="ECO:0000259" key="6">
    <source>
        <dbReference type="Pfam" id="PF01957"/>
    </source>
</evidence>
<comment type="caution">
    <text evidence="7">The sequence shown here is derived from an EMBL/GenBank/DDBJ whole genome shotgun (WGS) entry which is preliminary data.</text>
</comment>
<evidence type="ECO:0000256" key="2">
    <source>
        <dbReference type="ARBA" id="ARBA00022692"/>
    </source>
</evidence>
<dbReference type="AlphaFoldDB" id="A0A7X9FQJ5"/>
<evidence type="ECO:0000256" key="3">
    <source>
        <dbReference type="ARBA" id="ARBA00022989"/>
    </source>
</evidence>
<dbReference type="GO" id="GO:0005886">
    <property type="term" value="C:plasma membrane"/>
    <property type="evidence" value="ECO:0007669"/>
    <property type="project" value="TreeGrafter"/>
</dbReference>
<dbReference type="Pfam" id="PF01957">
    <property type="entry name" value="NfeD"/>
    <property type="match status" value="1"/>
</dbReference>
<evidence type="ECO:0000313" key="8">
    <source>
        <dbReference type="Proteomes" id="UP000524246"/>
    </source>
</evidence>
<dbReference type="PANTHER" id="PTHR33507">
    <property type="entry name" value="INNER MEMBRANE PROTEIN YBBJ"/>
    <property type="match status" value="1"/>
</dbReference>
<keyword evidence="2 5" id="KW-0812">Transmembrane</keyword>
<name>A0A7X9FQJ5_9DELT</name>
<dbReference type="PANTHER" id="PTHR33507:SF3">
    <property type="entry name" value="INNER MEMBRANE PROTEIN YBBJ"/>
    <property type="match status" value="1"/>
</dbReference>
<accession>A0A7X9FQJ5</accession>
<feature type="transmembrane region" description="Helical" evidence="5">
    <location>
        <begin position="49"/>
        <end position="67"/>
    </location>
</feature>
<dbReference type="InterPro" id="IPR002810">
    <property type="entry name" value="NfeD-like_C"/>
</dbReference>
<dbReference type="Gene3D" id="2.40.50.140">
    <property type="entry name" value="Nucleic acid-binding proteins"/>
    <property type="match status" value="1"/>
</dbReference>
<evidence type="ECO:0000313" key="7">
    <source>
        <dbReference type="EMBL" id="NMC62465.1"/>
    </source>
</evidence>
<sequence>MLWWIWIISGIALALCEVILTPGVFVLLFFGISALVVGAMVAMGVGGPFWVQCVVFTLLAICMLAWFREKMRNMLGVKGQKMDFDSIVGGSAVARDELAPGASGKVEFRGSSWNAKNVGERILYPGDQCRIESMEGLLLSVKASD</sequence>
<reference evidence="7 8" key="1">
    <citation type="journal article" date="2020" name="Biotechnol. Biofuels">
        <title>New insights from the biogas microbiome by comprehensive genome-resolved metagenomics of nearly 1600 species originating from multiple anaerobic digesters.</title>
        <authorList>
            <person name="Campanaro S."/>
            <person name="Treu L."/>
            <person name="Rodriguez-R L.M."/>
            <person name="Kovalovszki A."/>
            <person name="Ziels R.M."/>
            <person name="Maus I."/>
            <person name="Zhu X."/>
            <person name="Kougias P.G."/>
            <person name="Basile A."/>
            <person name="Luo G."/>
            <person name="Schluter A."/>
            <person name="Konstantinidis K.T."/>
            <person name="Angelidaki I."/>
        </authorList>
    </citation>
    <scope>NUCLEOTIDE SEQUENCE [LARGE SCALE GENOMIC DNA]</scope>
    <source>
        <strain evidence="7">AS27yjCOA_65</strain>
    </source>
</reference>
<comment type="subcellular location">
    <subcellularLocation>
        <location evidence="1">Membrane</location>
        <topology evidence="1">Multi-pass membrane protein</topology>
    </subcellularLocation>
</comment>
<dbReference type="InterPro" id="IPR052165">
    <property type="entry name" value="Membrane_assoc_protease"/>
</dbReference>
<organism evidence="7 8">
    <name type="scientific">SAR324 cluster bacterium</name>
    <dbReference type="NCBI Taxonomy" id="2024889"/>
    <lineage>
        <taxon>Bacteria</taxon>
        <taxon>Deltaproteobacteria</taxon>
        <taxon>SAR324 cluster</taxon>
    </lineage>
</organism>
<protein>
    <submittedName>
        <fullName evidence="7">NfeD family protein</fullName>
    </submittedName>
</protein>
<evidence type="ECO:0000256" key="5">
    <source>
        <dbReference type="SAM" id="Phobius"/>
    </source>
</evidence>
<gene>
    <name evidence="7" type="ORF">GYA55_04785</name>
</gene>